<sequence length="201" mass="23324">MKEDKKDTAAEILQAARQLFYEKGYENASTREISARVGISKAALYHHFRNKEEILFRICLQAADELVDNMRRAIARNVESGKPLKEQLTDILIEYLRTYMKNENFNKILFHDMEYLPEDKKRVILGKEKENVHQLRAYLASLMGDGAIRSVNPTVLTFSLISSLHWLYFWYKPGGPLTLEDVAEHIADLFLHGLLPREGKR</sequence>
<evidence type="ECO:0000256" key="3">
    <source>
        <dbReference type="ARBA" id="ARBA00023125"/>
    </source>
</evidence>
<dbReference type="InterPro" id="IPR036271">
    <property type="entry name" value="Tet_transcr_reg_TetR-rel_C_sf"/>
</dbReference>
<gene>
    <name evidence="7" type="ORF">SAMN02745206_01977</name>
</gene>
<feature type="DNA-binding region" description="H-T-H motif" evidence="5">
    <location>
        <begin position="29"/>
        <end position="48"/>
    </location>
</feature>
<dbReference type="Gene3D" id="1.10.357.10">
    <property type="entry name" value="Tetracycline Repressor, domain 2"/>
    <property type="match status" value="1"/>
</dbReference>
<dbReference type="SUPFAM" id="SSF48498">
    <property type="entry name" value="Tetracyclin repressor-like, C-terminal domain"/>
    <property type="match status" value="1"/>
</dbReference>
<dbReference type="FunFam" id="1.10.10.60:FF:000141">
    <property type="entry name" value="TetR family transcriptional regulator"/>
    <property type="match status" value="1"/>
</dbReference>
<evidence type="ECO:0000256" key="4">
    <source>
        <dbReference type="ARBA" id="ARBA00023163"/>
    </source>
</evidence>
<dbReference type="Gene3D" id="1.10.10.60">
    <property type="entry name" value="Homeodomain-like"/>
    <property type="match status" value="1"/>
</dbReference>
<name>A0A1M5BL50_9BACT</name>
<dbReference type="GO" id="GO:0003700">
    <property type="term" value="F:DNA-binding transcription factor activity"/>
    <property type="evidence" value="ECO:0007669"/>
    <property type="project" value="TreeGrafter"/>
</dbReference>
<feature type="domain" description="HTH tetR-type" evidence="6">
    <location>
        <begin position="6"/>
        <end position="66"/>
    </location>
</feature>
<keyword evidence="4" id="KW-0804">Transcription</keyword>
<dbReference type="PRINTS" id="PR00455">
    <property type="entry name" value="HTHTETR"/>
</dbReference>
<dbReference type="InterPro" id="IPR023772">
    <property type="entry name" value="DNA-bd_HTH_TetR-type_CS"/>
</dbReference>
<evidence type="ECO:0000259" key="6">
    <source>
        <dbReference type="PROSITE" id="PS50977"/>
    </source>
</evidence>
<dbReference type="SUPFAM" id="SSF46689">
    <property type="entry name" value="Homeodomain-like"/>
    <property type="match status" value="1"/>
</dbReference>
<dbReference type="STRING" id="1121391.SAMN02745206_01977"/>
<dbReference type="Pfam" id="PF17932">
    <property type="entry name" value="TetR_C_24"/>
    <property type="match status" value="1"/>
</dbReference>
<evidence type="ECO:0000256" key="2">
    <source>
        <dbReference type="ARBA" id="ARBA00023015"/>
    </source>
</evidence>
<evidence type="ECO:0000256" key="1">
    <source>
        <dbReference type="ARBA" id="ARBA00022491"/>
    </source>
</evidence>
<accession>A0A1M5BL50</accession>
<dbReference type="EMBL" id="FQVB01000017">
    <property type="protein sequence ID" value="SHF43125.1"/>
    <property type="molecule type" value="Genomic_DNA"/>
</dbReference>
<dbReference type="InterPro" id="IPR001647">
    <property type="entry name" value="HTH_TetR"/>
</dbReference>
<dbReference type="InterPro" id="IPR041490">
    <property type="entry name" value="KstR2_TetR_C"/>
</dbReference>
<proteinExistence type="predicted"/>
<dbReference type="InterPro" id="IPR050109">
    <property type="entry name" value="HTH-type_TetR-like_transc_reg"/>
</dbReference>
<keyword evidence="3 5" id="KW-0238">DNA-binding</keyword>
<organism evidence="7 8">
    <name type="scientific">Desulfacinum infernum DSM 9756</name>
    <dbReference type="NCBI Taxonomy" id="1121391"/>
    <lineage>
        <taxon>Bacteria</taxon>
        <taxon>Pseudomonadati</taxon>
        <taxon>Thermodesulfobacteriota</taxon>
        <taxon>Syntrophobacteria</taxon>
        <taxon>Syntrophobacterales</taxon>
        <taxon>Syntrophobacteraceae</taxon>
        <taxon>Desulfacinum</taxon>
    </lineage>
</organism>
<dbReference type="Proteomes" id="UP000184076">
    <property type="component" value="Unassembled WGS sequence"/>
</dbReference>
<protein>
    <submittedName>
        <fullName evidence="7">Transcriptional regulator, TetR family</fullName>
    </submittedName>
</protein>
<reference evidence="8" key="1">
    <citation type="submission" date="2016-11" db="EMBL/GenBank/DDBJ databases">
        <authorList>
            <person name="Varghese N."/>
            <person name="Submissions S."/>
        </authorList>
    </citation>
    <scope>NUCLEOTIDE SEQUENCE [LARGE SCALE GENOMIC DNA]</scope>
    <source>
        <strain evidence="8">DSM 9756</strain>
    </source>
</reference>
<keyword evidence="1" id="KW-0678">Repressor</keyword>
<dbReference type="PROSITE" id="PS01081">
    <property type="entry name" value="HTH_TETR_1"/>
    <property type="match status" value="1"/>
</dbReference>
<evidence type="ECO:0000256" key="5">
    <source>
        <dbReference type="PROSITE-ProRule" id="PRU00335"/>
    </source>
</evidence>
<dbReference type="PANTHER" id="PTHR30055">
    <property type="entry name" value="HTH-TYPE TRANSCRIPTIONAL REGULATOR RUTR"/>
    <property type="match status" value="1"/>
</dbReference>
<dbReference type="GO" id="GO:0000976">
    <property type="term" value="F:transcription cis-regulatory region binding"/>
    <property type="evidence" value="ECO:0007669"/>
    <property type="project" value="TreeGrafter"/>
</dbReference>
<dbReference type="AlphaFoldDB" id="A0A1M5BL50"/>
<dbReference type="OrthoDB" id="63332at2"/>
<keyword evidence="8" id="KW-1185">Reference proteome</keyword>
<dbReference type="InterPro" id="IPR009057">
    <property type="entry name" value="Homeodomain-like_sf"/>
</dbReference>
<evidence type="ECO:0000313" key="8">
    <source>
        <dbReference type="Proteomes" id="UP000184076"/>
    </source>
</evidence>
<evidence type="ECO:0000313" key="7">
    <source>
        <dbReference type="EMBL" id="SHF43125.1"/>
    </source>
</evidence>
<keyword evidence="2" id="KW-0805">Transcription regulation</keyword>
<dbReference type="PANTHER" id="PTHR30055:SF175">
    <property type="entry name" value="HTH-TYPE TRANSCRIPTIONAL REPRESSOR KSTR2"/>
    <property type="match status" value="1"/>
</dbReference>
<dbReference type="PROSITE" id="PS50977">
    <property type="entry name" value="HTH_TETR_2"/>
    <property type="match status" value="1"/>
</dbReference>
<dbReference type="RefSeq" id="WP_073038846.1">
    <property type="nucleotide sequence ID" value="NZ_FQVB01000017.1"/>
</dbReference>
<dbReference type="Pfam" id="PF00440">
    <property type="entry name" value="TetR_N"/>
    <property type="match status" value="1"/>
</dbReference>